<name>A0A9D4CPG9_DREPO</name>
<dbReference type="Proteomes" id="UP000828390">
    <property type="component" value="Unassembled WGS sequence"/>
</dbReference>
<feature type="region of interest" description="Disordered" evidence="1">
    <location>
        <begin position="81"/>
        <end position="121"/>
    </location>
</feature>
<dbReference type="EMBL" id="JAIWYP010000012">
    <property type="protein sequence ID" value="KAH3728257.1"/>
    <property type="molecule type" value="Genomic_DNA"/>
</dbReference>
<comment type="caution">
    <text evidence="2">The sequence shown here is derived from an EMBL/GenBank/DDBJ whole genome shotgun (WGS) entry which is preliminary data.</text>
</comment>
<accession>A0A9D4CPG9</accession>
<reference evidence="2" key="2">
    <citation type="submission" date="2020-11" db="EMBL/GenBank/DDBJ databases">
        <authorList>
            <person name="McCartney M.A."/>
            <person name="Auch B."/>
            <person name="Kono T."/>
            <person name="Mallez S."/>
            <person name="Becker A."/>
            <person name="Gohl D.M."/>
            <person name="Silverstein K.A.T."/>
            <person name="Koren S."/>
            <person name="Bechman K.B."/>
            <person name="Herman A."/>
            <person name="Abrahante J.E."/>
            <person name="Garbe J."/>
        </authorList>
    </citation>
    <scope>NUCLEOTIDE SEQUENCE</scope>
    <source>
        <strain evidence="2">Duluth1</strain>
        <tissue evidence="2">Whole animal</tissue>
    </source>
</reference>
<evidence type="ECO:0000313" key="2">
    <source>
        <dbReference type="EMBL" id="KAH3728257.1"/>
    </source>
</evidence>
<dbReference type="AlphaFoldDB" id="A0A9D4CPG9"/>
<organism evidence="2 3">
    <name type="scientific">Dreissena polymorpha</name>
    <name type="common">Zebra mussel</name>
    <name type="synonym">Mytilus polymorpha</name>
    <dbReference type="NCBI Taxonomy" id="45954"/>
    <lineage>
        <taxon>Eukaryota</taxon>
        <taxon>Metazoa</taxon>
        <taxon>Spiralia</taxon>
        <taxon>Lophotrochozoa</taxon>
        <taxon>Mollusca</taxon>
        <taxon>Bivalvia</taxon>
        <taxon>Autobranchia</taxon>
        <taxon>Heteroconchia</taxon>
        <taxon>Euheterodonta</taxon>
        <taxon>Imparidentia</taxon>
        <taxon>Neoheterodontei</taxon>
        <taxon>Myida</taxon>
        <taxon>Dreissenoidea</taxon>
        <taxon>Dreissenidae</taxon>
        <taxon>Dreissena</taxon>
    </lineage>
</organism>
<keyword evidence="3" id="KW-1185">Reference proteome</keyword>
<feature type="compositionally biased region" description="Basic and acidic residues" evidence="1">
    <location>
        <begin position="101"/>
        <end position="115"/>
    </location>
</feature>
<reference evidence="2" key="1">
    <citation type="journal article" date="2019" name="bioRxiv">
        <title>The Genome of the Zebra Mussel, Dreissena polymorpha: A Resource for Invasive Species Research.</title>
        <authorList>
            <person name="McCartney M.A."/>
            <person name="Auch B."/>
            <person name="Kono T."/>
            <person name="Mallez S."/>
            <person name="Zhang Y."/>
            <person name="Obille A."/>
            <person name="Becker A."/>
            <person name="Abrahante J.E."/>
            <person name="Garbe J."/>
            <person name="Badalamenti J.P."/>
            <person name="Herman A."/>
            <person name="Mangelson H."/>
            <person name="Liachko I."/>
            <person name="Sullivan S."/>
            <person name="Sone E.D."/>
            <person name="Koren S."/>
            <person name="Silverstein K.A.T."/>
            <person name="Beckman K.B."/>
            <person name="Gohl D.M."/>
        </authorList>
    </citation>
    <scope>NUCLEOTIDE SEQUENCE</scope>
    <source>
        <strain evidence="2">Duluth1</strain>
        <tissue evidence="2">Whole animal</tissue>
    </source>
</reference>
<gene>
    <name evidence="2" type="ORF">DPMN_054211</name>
</gene>
<protein>
    <submittedName>
        <fullName evidence="2">Uncharacterized protein</fullName>
    </submittedName>
</protein>
<proteinExistence type="predicted"/>
<evidence type="ECO:0000256" key="1">
    <source>
        <dbReference type="SAM" id="MobiDB-lite"/>
    </source>
</evidence>
<evidence type="ECO:0000313" key="3">
    <source>
        <dbReference type="Proteomes" id="UP000828390"/>
    </source>
</evidence>
<sequence length="121" mass="14157">MLDIQTNVSKVMVTFELPLKDNTQRNTASFIVHTQFSSLKRDQNSNAKKKALMLNILGEIHAKEEWIRSIELGLQKKLYSQRESLRKQSDSPLPRESTCSGDRDEKEEEKKKKIYEEEDEE</sequence>